<organism evidence="2 3">
    <name type="scientific">Corynebacterium pseudokroppenstedtii</name>
    <dbReference type="NCBI Taxonomy" id="2804917"/>
    <lineage>
        <taxon>Bacteria</taxon>
        <taxon>Bacillati</taxon>
        <taxon>Actinomycetota</taxon>
        <taxon>Actinomycetes</taxon>
        <taxon>Mycobacteriales</taxon>
        <taxon>Corynebacteriaceae</taxon>
        <taxon>Corynebacterium</taxon>
    </lineage>
</organism>
<sequence length="327" mass="34499">MLGEQHCQVIDGETGSAMQTLRQLRHLIRWLAEGTRAMRGAFVGQDDASAAILCGLKSLQDTEFTFPTRPDGAFSPFDFTDPTHGGTDDPAAIVAMLDAGNDSDIYALADYWRSLSSSLNKTVDALARARTQLEENTGEAVDAAASCCTQVMATAQSFADNATAMHASVSQLPHIRQAARAQIAAIEAERTAAVTAATNPAGVRAAGEAARAATREFMTGPYQAMLTAAVPPLRNLAERPNVGQGGGHLTAHAPTPIHTSAAEVAPTSVMSAAHGTPAVGTTGNNGRRNNDQHRRRTSGRRGSWQPHHTTELGKYHPRSGPFTIPTA</sequence>
<evidence type="ECO:0000313" key="2">
    <source>
        <dbReference type="EMBL" id="WPF25874.1"/>
    </source>
</evidence>
<reference evidence="2 3" key="1">
    <citation type="submission" date="2023-10" db="EMBL/GenBank/DDBJ databases">
        <title>complete genome sequence of Corynebacterium pseudokroppenstedtii P15-C1.</title>
        <authorList>
            <person name="Bruggemann H."/>
            <person name="Poehlein A."/>
        </authorList>
    </citation>
    <scope>NUCLEOTIDE SEQUENCE [LARGE SCALE GENOMIC DNA]</scope>
    <source>
        <strain evidence="2 3">P15_C1</strain>
    </source>
</reference>
<evidence type="ECO:0008006" key="4">
    <source>
        <dbReference type="Google" id="ProtNLM"/>
    </source>
</evidence>
<accession>A0AAU0Q239</accession>
<proteinExistence type="predicted"/>
<dbReference type="RefSeq" id="WP_236883124.1">
    <property type="nucleotide sequence ID" value="NZ_CP137757.1"/>
</dbReference>
<dbReference type="KEGG" id="cpsk:Q0N40_04950"/>
<dbReference type="EMBL" id="CP137757">
    <property type="protein sequence ID" value="WPF25874.1"/>
    <property type="molecule type" value="Genomic_DNA"/>
</dbReference>
<evidence type="ECO:0000313" key="3">
    <source>
        <dbReference type="Proteomes" id="UP001174314"/>
    </source>
</evidence>
<dbReference type="Proteomes" id="UP001174314">
    <property type="component" value="Chromosome"/>
</dbReference>
<dbReference type="AlphaFoldDB" id="A0AAU0Q239"/>
<name>A0AAU0Q239_9CORY</name>
<protein>
    <recommendedName>
        <fullName evidence="4">PPE family domain-containing protein</fullName>
    </recommendedName>
</protein>
<feature type="region of interest" description="Disordered" evidence="1">
    <location>
        <begin position="273"/>
        <end position="327"/>
    </location>
</feature>
<keyword evidence="3" id="KW-1185">Reference proteome</keyword>
<evidence type="ECO:0000256" key="1">
    <source>
        <dbReference type="SAM" id="MobiDB-lite"/>
    </source>
</evidence>
<gene>
    <name evidence="2" type="ORF">Q0N40_04950</name>
</gene>